<dbReference type="PROSITE" id="PS50297">
    <property type="entry name" value="ANK_REP_REGION"/>
    <property type="match status" value="1"/>
</dbReference>
<keyword evidence="1" id="KW-0677">Repeat</keyword>
<organism evidence="5 6">
    <name type="scientific">Desulfosarcina alkanivorans</name>
    <dbReference type="NCBI Taxonomy" id="571177"/>
    <lineage>
        <taxon>Bacteria</taxon>
        <taxon>Pseudomonadati</taxon>
        <taxon>Thermodesulfobacteriota</taxon>
        <taxon>Desulfobacteria</taxon>
        <taxon>Desulfobacterales</taxon>
        <taxon>Desulfosarcinaceae</taxon>
        <taxon>Desulfosarcina</taxon>
    </lineage>
</organism>
<keyword evidence="6" id="KW-1185">Reference proteome</keyword>
<dbReference type="Proteomes" id="UP000427906">
    <property type="component" value="Chromosome"/>
</dbReference>
<dbReference type="SUPFAM" id="SSF48403">
    <property type="entry name" value="Ankyrin repeat"/>
    <property type="match status" value="1"/>
</dbReference>
<sequence>MAGDPVRSRKRRGCQRDAGQCPHPADGRRPAQKRPRGAQVLLESGIAPDDRRYRAATPLIVATRNGDTRTAAILLEHGALPDGEPPGGMAALSHAAANGDASMTRLLLANGADPNRRAFGRFSPMYRAVESGCVECVRLLAGAGGLPIGKTNKNESVAALVIRRNQLEIKDIFRDHIRSGAWRPMRWAPRRT</sequence>
<dbReference type="KEGG" id="dalk:DSCA_22620"/>
<evidence type="ECO:0000256" key="3">
    <source>
        <dbReference type="PROSITE-ProRule" id="PRU00023"/>
    </source>
</evidence>
<evidence type="ECO:0000313" key="6">
    <source>
        <dbReference type="Proteomes" id="UP000427906"/>
    </source>
</evidence>
<evidence type="ECO:0000256" key="2">
    <source>
        <dbReference type="ARBA" id="ARBA00023043"/>
    </source>
</evidence>
<evidence type="ECO:0000256" key="1">
    <source>
        <dbReference type="ARBA" id="ARBA00022737"/>
    </source>
</evidence>
<protein>
    <submittedName>
        <fullName evidence="5">Uncharacterized protein</fullName>
    </submittedName>
</protein>
<dbReference type="Gene3D" id="1.25.40.20">
    <property type="entry name" value="Ankyrin repeat-containing domain"/>
    <property type="match status" value="1"/>
</dbReference>
<feature type="repeat" description="ANK" evidence="3">
    <location>
        <begin position="87"/>
        <end position="119"/>
    </location>
</feature>
<reference evidence="5 6" key="1">
    <citation type="submission" date="2019-11" db="EMBL/GenBank/DDBJ databases">
        <title>Comparative genomics of hydrocarbon-degrading Desulfosarcina strains.</title>
        <authorList>
            <person name="Watanabe M."/>
            <person name="Kojima H."/>
            <person name="Fukui M."/>
        </authorList>
    </citation>
    <scope>NUCLEOTIDE SEQUENCE [LARGE SCALE GENOMIC DNA]</scope>
    <source>
        <strain evidence="5 6">PL12</strain>
    </source>
</reference>
<accession>A0A5K7YFM5</accession>
<dbReference type="EMBL" id="AP021874">
    <property type="protein sequence ID" value="BBO68332.1"/>
    <property type="molecule type" value="Genomic_DNA"/>
</dbReference>
<dbReference type="AlphaFoldDB" id="A0A5K7YFM5"/>
<gene>
    <name evidence="5" type="ORF">DSCA_22620</name>
</gene>
<evidence type="ECO:0000313" key="5">
    <source>
        <dbReference type="EMBL" id="BBO68332.1"/>
    </source>
</evidence>
<evidence type="ECO:0000256" key="4">
    <source>
        <dbReference type="SAM" id="MobiDB-lite"/>
    </source>
</evidence>
<dbReference type="SMART" id="SM00248">
    <property type="entry name" value="ANK"/>
    <property type="match status" value="3"/>
</dbReference>
<dbReference type="InterPro" id="IPR036770">
    <property type="entry name" value="Ankyrin_rpt-contain_sf"/>
</dbReference>
<keyword evidence="2 3" id="KW-0040">ANK repeat</keyword>
<proteinExistence type="predicted"/>
<name>A0A5K7YFM5_9BACT</name>
<dbReference type="InterPro" id="IPR002110">
    <property type="entry name" value="Ankyrin_rpt"/>
</dbReference>
<dbReference type="PANTHER" id="PTHR24198:SF165">
    <property type="entry name" value="ANKYRIN REPEAT-CONTAINING PROTEIN-RELATED"/>
    <property type="match status" value="1"/>
</dbReference>
<dbReference type="PANTHER" id="PTHR24198">
    <property type="entry name" value="ANKYRIN REPEAT AND PROTEIN KINASE DOMAIN-CONTAINING PROTEIN"/>
    <property type="match status" value="1"/>
</dbReference>
<dbReference type="PROSITE" id="PS50088">
    <property type="entry name" value="ANK_REPEAT"/>
    <property type="match status" value="1"/>
</dbReference>
<feature type="region of interest" description="Disordered" evidence="4">
    <location>
        <begin position="1"/>
        <end position="36"/>
    </location>
</feature>
<dbReference type="Pfam" id="PF12796">
    <property type="entry name" value="Ank_2"/>
    <property type="match status" value="1"/>
</dbReference>